<organism evidence="1">
    <name type="scientific">Arundo donax</name>
    <name type="common">Giant reed</name>
    <name type="synonym">Donax arundinaceus</name>
    <dbReference type="NCBI Taxonomy" id="35708"/>
    <lineage>
        <taxon>Eukaryota</taxon>
        <taxon>Viridiplantae</taxon>
        <taxon>Streptophyta</taxon>
        <taxon>Embryophyta</taxon>
        <taxon>Tracheophyta</taxon>
        <taxon>Spermatophyta</taxon>
        <taxon>Magnoliopsida</taxon>
        <taxon>Liliopsida</taxon>
        <taxon>Poales</taxon>
        <taxon>Poaceae</taxon>
        <taxon>PACMAD clade</taxon>
        <taxon>Arundinoideae</taxon>
        <taxon>Arundineae</taxon>
        <taxon>Arundo</taxon>
    </lineage>
</organism>
<reference evidence="1" key="1">
    <citation type="submission" date="2014-09" db="EMBL/GenBank/DDBJ databases">
        <authorList>
            <person name="Magalhaes I.L.F."/>
            <person name="Oliveira U."/>
            <person name="Santos F.R."/>
            <person name="Vidigal T.H.D.A."/>
            <person name="Brescovit A.D."/>
            <person name="Santos A.J."/>
        </authorList>
    </citation>
    <scope>NUCLEOTIDE SEQUENCE</scope>
    <source>
        <tissue evidence="1">Shoot tissue taken approximately 20 cm above the soil surface</tissue>
    </source>
</reference>
<reference evidence="1" key="2">
    <citation type="journal article" date="2015" name="Data Brief">
        <title>Shoot transcriptome of the giant reed, Arundo donax.</title>
        <authorList>
            <person name="Barrero R.A."/>
            <person name="Guerrero F.D."/>
            <person name="Moolhuijzen P."/>
            <person name="Goolsby J.A."/>
            <person name="Tidwell J."/>
            <person name="Bellgard S.E."/>
            <person name="Bellgard M.I."/>
        </authorList>
    </citation>
    <scope>NUCLEOTIDE SEQUENCE</scope>
    <source>
        <tissue evidence="1">Shoot tissue taken approximately 20 cm above the soil surface</tissue>
    </source>
</reference>
<accession>A0A0A9DQF7</accession>
<protein>
    <submittedName>
        <fullName evidence="1">Uncharacterized protein</fullName>
    </submittedName>
</protein>
<dbReference type="EMBL" id="GBRH01210000">
    <property type="protein sequence ID" value="JAD87895.1"/>
    <property type="molecule type" value="Transcribed_RNA"/>
</dbReference>
<sequence>MVFLLSLECAQDSLLFAYTQKIYFVVGLIHQSGCRFSWRLLC</sequence>
<proteinExistence type="predicted"/>
<name>A0A0A9DQF7_ARUDO</name>
<evidence type="ECO:0000313" key="1">
    <source>
        <dbReference type="EMBL" id="JAD87895.1"/>
    </source>
</evidence>
<dbReference type="AlphaFoldDB" id="A0A0A9DQF7"/>